<evidence type="ECO:0000313" key="3">
    <source>
        <dbReference type="Proteomes" id="UP000594260"/>
    </source>
</evidence>
<evidence type="ECO:0000313" key="2">
    <source>
        <dbReference type="EnsemblMetazoa" id="XP_022643367"/>
    </source>
</evidence>
<dbReference type="Proteomes" id="UP000594260">
    <property type="component" value="Unplaced"/>
</dbReference>
<sequence length="172" mass="19741">MSIYQSDATTQEHERHSSTWPAWLPACGYSYCCLLVGTELWLFAKRPSASAWIPQEQSFDSAFERRLSPKTPAVIHKMHSAWVPVETLTLAVHPSSGEKHQKPTSASAPPDDEFTSLPRVTTSRDTVRQMRDRISAAIVTRHSPTMQLHLPLWPSRILATAYRRDYDYYLRW</sequence>
<dbReference type="RefSeq" id="XP_022643367.1">
    <property type="nucleotide sequence ID" value="XM_022787632.1"/>
</dbReference>
<reference evidence="2" key="1">
    <citation type="submission" date="2021-01" db="UniProtKB">
        <authorList>
            <consortium name="EnsemblMetazoa"/>
        </authorList>
    </citation>
    <scope>IDENTIFICATION</scope>
</reference>
<dbReference type="KEGG" id="vde:111242808"/>
<organism evidence="2 3">
    <name type="scientific">Varroa destructor</name>
    <name type="common">Honeybee mite</name>
    <dbReference type="NCBI Taxonomy" id="109461"/>
    <lineage>
        <taxon>Eukaryota</taxon>
        <taxon>Metazoa</taxon>
        <taxon>Ecdysozoa</taxon>
        <taxon>Arthropoda</taxon>
        <taxon>Chelicerata</taxon>
        <taxon>Arachnida</taxon>
        <taxon>Acari</taxon>
        <taxon>Parasitiformes</taxon>
        <taxon>Mesostigmata</taxon>
        <taxon>Gamasina</taxon>
        <taxon>Dermanyssoidea</taxon>
        <taxon>Varroidae</taxon>
        <taxon>Varroa</taxon>
    </lineage>
</organism>
<proteinExistence type="predicted"/>
<accession>A0A7M7IW87</accession>
<evidence type="ECO:0000256" key="1">
    <source>
        <dbReference type="SAM" id="MobiDB-lite"/>
    </source>
</evidence>
<dbReference type="EnsemblMetazoa" id="XM_022787632">
    <property type="protein sequence ID" value="XP_022643367"/>
    <property type="gene ID" value="LOC111242808"/>
</dbReference>
<keyword evidence="3" id="KW-1185">Reference proteome</keyword>
<dbReference type="AlphaFoldDB" id="A0A7M7IW87"/>
<name>A0A7M7IW87_VARDE</name>
<dbReference type="InParanoid" id="A0A7M7IW87"/>
<dbReference type="GeneID" id="111242808"/>
<feature type="region of interest" description="Disordered" evidence="1">
    <location>
        <begin position="93"/>
        <end position="121"/>
    </location>
</feature>
<protein>
    <submittedName>
        <fullName evidence="2">Uncharacterized protein</fullName>
    </submittedName>
</protein>